<reference evidence="2" key="1">
    <citation type="journal article" date="2019" name="Int. J. Syst. Evol. Microbiol.">
        <title>The Global Catalogue of Microorganisms (GCM) 10K type strain sequencing project: providing services to taxonomists for standard genome sequencing and annotation.</title>
        <authorList>
            <consortium name="The Broad Institute Genomics Platform"/>
            <consortium name="The Broad Institute Genome Sequencing Center for Infectious Disease"/>
            <person name="Wu L."/>
            <person name="Ma J."/>
        </authorList>
    </citation>
    <scope>NUCLEOTIDE SEQUENCE [LARGE SCALE GENOMIC DNA]</scope>
    <source>
        <strain evidence="2">KCTC 32255</strain>
    </source>
</reference>
<evidence type="ECO:0000313" key="1">
    <source>
        <dbReference type="EMBL" id="MFC6871634.1"/>
    </source>
</evidence>
<keyword evidence="2" id="KW-1185">Reference proteome</keyword>
<protein>
    <submittedName>
        <fullName evidence="1">Uncharacterized protein</fullName>
    </submittedName>
</protein>
<dbReference type="RefSeq" id="WP_345391567.1">
    <property type="nucleotide sequence ID" value="NZ_BAABLA010000007.1"/>
</dbReference>
<organism evidence="1 2">
    <name type="scientific">Haloechinothrix salitolerans</name>
    <dbReference type="NCBI Taxonomy" id="926830"/>
    <lineage>
        <taxon>Bacteria</taxon>
        <taxon>Bacillati</taxon>
        <taxon>Actinomycetota</taxon>
        <taxon>Actinomycetes</taxon>
        <taxon>Pseudonocardiales</taxon>
        <taxon>Pseudonocardiaceae</taxon>
        <taxon>Haloechinothrix</taxon>
    </lineage>
</organism>
<accession>A0ABW2CC39</accession>
<dbReference type="Proteomes" id="UP001596337">
    <property type="component" value="Unassembled WGS sequence"/>
</dbReference>
<dbReference type="EMBL" id="JBHSXX010000001">
    <property type="protein sequence ID" value="MFC6871634.1"/>
    <property type="molecule type" value="Genomic_DNA"/>
</dbReference>
<comment type="caution">
    <text evidence="1">The sequence shown here is derived from an EMBL/GenBank/DDBJ whole genome shotgun (WGS) entry which is preliminary data.</text>
</comment>
<evidence type="ECO:0000313" key="2">
    <source>
        <dbReference type="Proteomes" id="UP001596337"/>
    </source>
</evidence>
<proteinExistence type="predicted"/>
<sequence length="94" mass="10491">MTEQGMTPAQRTLRAKVAAYTSWANTTDRAARTAAARKAAHDRFEDQVDPNRELPPPVRAARAEAARKAYFSGLALRSAQVRGRRARPRKTNRT</sequence>
<name>A0ABW2CC39_9PSEU</name>
<gene>
    <name evidence="1" type="ORF">ACFQGD_31390</name>
</gene>